<reference evidence="2 3" key="1">
    <citation type="submission" date="2016-07" db="EMBL/GenBank/DDBJ databases">
        <title>Pervasive Adenine N6-methylation of Active Genes in Fungi.</title>
        <authorList>
            <consortium name="DOE Joint Genome Institute"/>
            <person name="Mondo S.J."/>
            <person name="Dannebaum R.O."/>
            <person name="Kuo R.C."/>
            <person name="Labutti K."/>
            <person name="Haridas S."/>
            <person name="Kuo A."/>
            <person name="Salamov A."/>
            <person name="Ahrendt S.R."/>
            <person name="Lipzen A."/>
            <person name="Sullivan W."/>
            <person name="Andreopoulos W.B."/>
            <person name="Clum A."/>
            <person name="Lindquist E."/>
            <person name="Daum C."/>
            <person name="Ramamoorthy G.K."/>
            <person name="Gryganskyi A."/>
            <person name="Culley D."/>
            <person name="Magnuson J.K."/>
            <person name="James T.Y."/>
            <person name="O'Malley M.A."/>
            <person name="Stajich J.E."/>
            <person name="Spatafora J.W."/>
            <person name="Visel A."/>
            <person name="Grigoriev I.V."/>
        </authorList>
    </citation>
    <scope>NUCLEOTIDE SEQUENCE [LARGE SCALE GENOMIC DNA]</scope>
    <source>
        <strain evidence="2 3">PL171</strain>
    </source>
</reference>
<gene>
    <name evidence="2" type="ORF">BCR44DRAFT_1127276</name>
</gene>
<dbReference type="OrthoDB" id="66510at2759"/>
<sequence>MCDSPSASQHHDGMLESGTAETASVHTVGPDADYRHGFDGDKSKENAKQKRYSAEPPPYDAHDFEKQKHTSSTRLGVLKEKLPSEKRSLSEPASPTEMELEKLVITIERLNRRGRLDDQAVHLTTRQRDQLEDAAITARIGRLARGRFEDQRAVSSANEQTQLMAAITDSNKTSSLTNQRVEISSQMQRRMELARLGHLADRLANSGRMEDQDAVPKRVRELDHLARELERLSRPSGMDSQRYTMNDAKEKDMFLSQMAHRVSRLTDCRMEDQAADGPGVRKAAAFTEVDQALDRMAALSSHLMDGQRYHV</sequence>
<protein>
    <submittedName>
        <fullName evidence="2">Uncharacterized protein</fullName>
    </submittedName>
</protein>
<evidence type="ECO:0000313" key="2">
    <source>
        <dbReference type="EMBL" id="ORZ35361.1"/>
    </source>
</evidence>
<comment type="caution">
    <text evidence="2">The sequence shown here is derived from an EMBL/GenBank/DDBJ whole genome shotgun (WGS) entry which is preliminary data.</text>
</comment>
<organism evidence="2 3">
    <name type="scientific">Catenaria anguillulae PL171</name>
    <dbReference type="NCBI Taxonomy" id="765915"/>
    <lineage>
        <taxon>Eukaryota</taxon>
        <taxon>Fungi</taxon>
        <taxon>Fungi incertae sedis</taxon>
        <taxon>Blastocladiomycota</taxon>
        <taxon>Blastocladiomycetes</taxon>
        <taxon>Blastocladiales</taxon>
        <taxon>Catenariaceae</taxon>
        <taxon>Catenaria</taxon>
    </lineage>
</organism>
<dbReference type="AlphaFoldDB" id="A0A1Y2HNH2"/>
<dbReference type="EMBL" id="MCFL01000023">
    <property type="protein sequence ID" value="ORZ35361.1"/>
    <property type="molecule type" value="Genomic_DNA"/>
</dbReference>
<accession>A0A1Y2HNH2</accession>
<feature type="region of interest" description="Disordered" evidence="1">
    <location>
        <begin position="1"/>
        <end position="96"/>
    </location>
</feature>
<proteinExistence type="predicted"/>
<dbReference type="Proteomes" id="UP000193411">
    <property type="component" value="Unassembled WGS sequence"/>
</dbReference>
<keyword evidence="3" id="KW-1185">Reference proteome</keyword>
<evidence type="ECO:0000313" key="3">
    <source>
        <dbReference type="Proteomes" id="UP000193411"/>
    </source>
</evidence>
<evidence type="ECO:0000256" key="1">
    <source>
        <dbReference type="SAM" id="MobiDB-lite"/>
    </source>
</evidence>
<name>A0A1Y2HNH2_9FUNG</name>
<feature type="compositionally biased region" description="Basic and acidic residues" evidence="1">
    <location>
        <begin position="32"/>
        <end position="48"/>
    </location>
</feature>
<feature type="compositionally biased region" description="Basic and acidic residues" evidence="1">
    <location>
        <begin position="77"/>
        <end position="89"/>
    </location>
</feature>